<reference evidence="1 2" key="1">
    <citation type="submission" date="2016-09" db="EMBL/GenBank/DDBJ databases">
        <title>Extensive genetic diversity and differential bi-allelic expression allows diatom success in the polar Southern Ocean.</title>
        <authorList>
            <consortium name="DOE Joint Genome Institute"/>
            <person name="Mock T."/>
            <person name="Otillar R.P."/>
            <person name="Strauss J."/>
            <person name="Dupont C."/>
            <person name="Frickenhaus S."/>
            <person name="Maumus F."/>
            <person name="Mcmullan M."/>
            <person name="Sanges R."/>
            <person name="Schmutz J."/>
            <person name="Toseland A."/>
            <person name="Valas R."/>
            <person name="Veluchamy A."/>
            <person name="Ward B.J."/>
            <person name="Allen A."/>
            <person name="Barry K."/>
            <person name="Falciatore A."/>
            <person name="Ferrante M."/>
            <person name="Fortunato A.E."/>
            <person name="Gloeckner G."/>
            <person name="Gruber A."/>
            <person name="Hipkin R."/>
            <person name="Janech M."/>
            <person name="Kroth P."/>
            <person name="Leese F."/>
            <person name="Lindquist E."/>
            <person name="Lyon B.R."/>
            <person name="Martin J."/>
            <person name="Mayer C."/>
            <person name="Parker M."/>
            <person name="Quesneville H."/>
            <person name="Raymond J."/>
            <person name="Uhlig C."/>
            <person name="Valentin K.U."/>
            <person name="Worden A.Z."/>
            <person name="Armbrust E.V."/>
            <person name="Bowler C."/>
            <person name="Green B."/>
            <person name="Moulton V."/>
            <person name="Van Oosterhout C."/>
            <person name="Grigoriev I."/>
        </authorList>
    </citation>
    <scope>NUCLEOTIDE SEQUENCE [LARGE SCALE GENOMIC DNA]</scope>
    <source>
        <strain evidence="1 2">CCMP1102</strain>
    </source>
</reference>
<keyword evidence="2" id="KW-1185">Reference proteome</keyword>
<protein>
    <recommendedName>
        <fullName evidence="3">NADH dehydrogenase [ubiquinone] 1 alpha subcomplex subunit 11</fullName>
    </recommendedName>
</protein>
<dbReference type="OrthoDB" id="38391at2759"/>
<dbReference type="AlphaFoldDB" id="A0A1E7F280"/>
<gene>
    <name evidence="1" type="ORF">FRACYDRAFT_270572</name>
</gene>
<accession>A0A1E7F280</accession>
<organism evidence="1 2">
    <name type="scientific">Fragilariopsis cylindrus CCMP1102</name>
    <dbReference type="NCBI Taxonomy" id="635003"/>
    <lineage>
        <taxon>Eukaryota</taxon>
        <taxon>Sar</taxon>
        <taxon>Stramenopiles</taxon>
        <taxon>Ochrophyta</taxon>
        <taxon>Bacillariophyta</taxon>
        <taxon>Bacillariophyceae</taxon>
        <taxon>Bacillariophycidae</taxon>
        <taxon>Bacillariales</taxon>
        <taxon>Bacillariaceae</taxon>
        <taxon>Fragilariopsis</taxon>
    </lineage>
</organism>
<name>A0A1E7F280_9STRA</name>
<dbReference type="Proteomes" id="UP000095751">
    <property type="component" value="Unassembled WGS sequence"/>
</dbReference>
<evidence type="ECO:0000313" key="2">
    <source>
        <dbReference type="Proteomes" id="UP000095751"/>
    </source>
</evidence>
<proteinExistence type="predicted"/>
<dbReference type="EMBL" id="KV784365">
    <property type="protein sequence ID" value="OEU12282.1"/>
    <property type="molecule type" value="Genomic_DNA"/>
</dbReference>
<dbReference type="Pfam" id="PF02466">
    <property type="entry name" value="Tim17"/>
    <property type="match status" value="1"/>
</dbReference>
<sequence>MQESAATGSFWSRREAQASLGKDNGLKPFTTKVFYAAAQGVTAGTAFGAFQMAYYPDRFAYAQKGTVLSGPVRSLNYIKHAVFRPAMIFSAVTVTYAAAESFLSEIKGTTSKDPWNSAFAGAAAGMVLGGFLTRRFDIATTSAIGTGLIMGLIDFNGPNIICDPDTKQARCFPAKVSTVFEESEELKNLKEKYPAFKQN</sequence>
<evidence type="ECO:0008006" key="3">
    <source>
        <dbReference type="Google" id="ProtNLM"/>
    </source>
</evidence>
<dbReference type="KEGG" id="fcy:FRACYDRAFT_270572"/>
<dbReference type="InParanoid" id="A0A1E7F280"/>
<evidence type="ECO:0000313" key="1">
    <source>
        <dbReference type="EMBL" id="OEU12282.1"/>
    </source>
</evidence>